<feature type="region of interest" description="Disordered" evidence="7">
    <location>
        <begin position="987"/>
        <end position="1029"/>
    </location>
</feature>
<feature type="compositionally biased region" description="Pro residues" evidence="7">
    <location>
        <begin position="946"/>
        <end position="962"/>
    </location>
</feature>
<feature type="region of interest" description="Disordered" evidence="7">
    <location>
        <begin position="144"/>
        <end position="169"/>
    </location>
</feature>
<dbReference type="RefSeq" id="XP_014661825.1">
    <property type="nucleotide sequence ID" value="XM_014806339.1"/>
</dbReference>
<protein>
    <submittedName>
        <fullName evidence="9 10">Pre-mRNA-processing factor 39-like</fullName>
    </submittedName>
</protein>
<evidence type="ECO:0000313" key="11">
    <source>
        <dbReference type="RefSeq" id="XP_014661827.1"/>
    </source>
</evidence>
<feature type="region of interest" description="Disordered" evidence="7">
    <location>
        <begin position="914"/>
        <end position="969"/>
    </location>
</feature>
<dbReference type="PANTHER" id="PTHR17204">
    <property type="entry name" value="PRE-MRNA PROCESSING PROTEIN PRP39-RELATED"/>
    <property type="match status" value="1"/>
</dbReference>
<dbReference type="InterPro" id="IPR011990">
    <property type="entry name" value="TPR-like_helical_dom_sf"/>
</dbReference>
<dbReference type="Gene3D" id="1.25.40.10">
    <property type="entry name" value="Tetratricopeptide repeat domain"/>
    <property type="match status" value="2"/>
</dbReference>
<organism evidence="8 11">
    <name type="scientific">Priapulus caudatus</name>
    <name type="common">Priapulid worm</name>
    <dbReference type="NCBI Taxonomy" id="37621"/>
    <lineage>
        <taxon>Eukaryota</taxon>
        <taxon>Metazoa</taxon>
        <taxon>Ecdysozoa</taxon>
        <taxon>Scalidophora</taxon>
        <taxon>Priapulida</taxon>
        <taxon>Priapulimorpha</taxon>
        <taxon>Priapulimorphida</taxon>
        <taxon>Priapulidae</taxon>
        <taxon>Priapulus</taxon>
    </lineage>
</organism>
<evidence type="ECO:0000313" key="9">
    <source>
        <dbReference type="RefSeq" id="XP_014661824.1"/>
    </source>
</evidence>
<evidence type="ECO:0000256" key="2">
    <source>
        <dbReference type="ARBA" id="ARBA00022664"/>
    </source>
</evidence>
<dbReference type="GeneID" id="106804932"/>
<feature type="region of interest" description="Disordered" evidence="7">
    <location>
        <begin position="231"/>
        <end position="332"/>
    </location>
</feature>
<feature type="compositionally biased region" description="Basic and acidic residues" evidence="7">
    <location>
        <begin position="319"/>
        <end position="332"/>
    </location>
</feature>
<accession>A0ABM1DPF6</accession>
<evidence type="ECO:0000256" key="4">
    <source>
        <dbReference type="ARBA" id="ARBA00023187"/>
    </source>
</evidence>
<comment type="subcellular location">
    <subcellularLocation>
        <location evidence="1">Nucleus</location>
    </subcellularLocation>
</comment>
<keyword evidence="4" id="KW-0508">mRNA splicing</keyword>
<dbReference type="Proteomes" id="UP000695022">
    <property type="component" value="Unplaced"/>
</dbReference>
<keyword evidence="5" id="KW-0539">Nucleus</keyword>
<dbReference type="RefSeq" id="XP_014661827.1">
    <property type="nucleotide sequence ID" value="XM_014806341.1"/>
</dbReference>
<dbReference type="RefSeq" id="XP_014661824.1">
    <property type="nucleotide sequence ID" value="XM_014806338.1"/>
</dbReference>
<gene>
    <name evidence="9 10 11" type="primary">LOC106804932</name>
</gene>
<keyword evidence="2" id="KW-0507">mRNA processing</keyword>
<dbReference type="InterPro" id="IPR059164">
    <property type="entry name" value="HAT_PRP39_C"/>
</dbReference>
<keyword evidence="8" id="KW-1185">Reference proteome</keyword>
<evidence type="ECO:0000256" key="7">
    <source>
        <dbReference type="SAM" id="MobiDB-lite"/>
    </source>
</evidence>
<dbReference type="PANTHER" id="PTHR17204:SF5">
    <property type="entry name" value="PRE-MRNA-PROCESSING FACTOR 39"/>
    <property type="match status" value="1"/>
</dbReference>
<evidence type="ECO:0000256" key="1">
    <source>
        <dbReference type="ARBA" id="ARBA00004123"/>
    </source>
</evidence>
<evidence type="ECO:0000256" key="6">
    <source>
        <dbReference type="ARBA" id="ARBA00038019"/>
    </source>
</evidence>
<dbReference type="InterPro" id="IPR003107">
    <property type="entry name" value="HAT"/>
</dbReference>
<feature type="region of interest" description="Disordered" evidence="7">
    <location>
        <begin position="555"/>
        <end position="609"/>
    </location>
</feature>
<evidence type="ECO:0000313" key="8">
    <source>
        <dbReference type="Proteomes" id="UP000695022"/>
    </source>
</evidence>
<proteinExistence type="inferred from homology"/>
<feature type="compositionally biased region" description="Polar residues" evidence="7">
    <location>
        <begin position="26"/>
        <end position="36"/>
    </location>
</feature>
<evidence type="ECO:0000256" key="5">
    <source>
        <dbReference type="ARBA" id="ARBA00023242"/>
    </source>
</evidence>
<evidence type="ECO:0000256" key="3">
    <source>
        <dbReference type="ARBA" id="ARBA00022737"/>
    </source>
</evidence>
<feature type="compositionally biased region" description="Polar residues" evidence="7">
    <location>
        <begin position="147"/>
        <end position="169"/>
    </location>
</feature>
<feature type="region of interest" description="Disordered" evidence="7">
    <location>
        <begin position="1"/>
        <end position="71"/>
    </location>
</feature>
<dbReference type="Pfam" id="PF23241">
    <property type="entry name" value="HAT_PRP39_C"/>
    <property type="match status" value="1"/>
</dbReference>
<dbReference type="SMART" id="SM00386">
    <property type="entry name" value="HAT"/>
    <property type="match status" value="5"/>
</dbReference>
<keyword evidence="3" id="KW-0677">Repeat</keyword>
<comment type="similarity">
    <text evidence="6">Belongs to the PRP39 family.</text>
</comment>
<dbReference type="Pfam" id="PF23240">
    <property type="entry name" value="HAT_PRP39_N"/>
    <property type="match status" value="1"/>
</dbReference>
<evidence type="ECO:0000313" key="10">
    <source>
        <dbReference type="RefSeq" id="XP_014661825.1"/>
    </source>
</evidence>
<sequence>MSGDSTLVDMETAAELPVGDVDGQVVESSDNKNSTDVWGAGDMYETQLSNSEHHDSVESKSADIATDQYDPALPGDAVAQEPMDMQFISAPVDAQFVSAPVDAQFVSAPVDAQFVSAPVDAQFAPAPMDTQFVPAPMDGQFVPASMDAQSDSAPSDVNTLEASNEQVQPGVCSQVSEAMVCSDSEGAIAEETQKEIAEAVEAPLSQDAVEAPLSQDAVEAPLSQDAVEAPLSQDAVEAPSSQDAAGDAHPCEDPAQDAPPSDRDSKPGEAPPDALPDSTEQQQVTMEEAAGGEDTPVGEGTPGEAQPLPDVAEPEPPEEEKPPEDKPPLTREELLEERKKRKVERQMRLAEQKGITELDKFWKAVVENPSDFTGWTYLLQYVEQQNALEEAREAFDDFLDVYPFCFGYWKKYADVEKRHQNLEMSEEVFERGIKGIHMSVDLWLHYINFYKERHCNDHDFEEQMRSLFERAVTIAGGEFKSDRLWEAYCNWEREQSNLRNVTAVFDRLLATRIQHHSANFKKFEEHVNKHHPCEILCASEFLDFRTKYLETIKTEVKEEEEEEPPASLTLPPGEDEAADEAMPPGEEAPVAPSSDETTPAVKVKSAEQGNNEEVASLRKMIIESRSEIFEKTAKEILKRKPFEDQIKRPYFHVKPLERNQLKVWREYLDFEIENGTHESVVTLFDRCVIACALYEDFWMKYAKYMESKSLDAVREIYRRGCMIHLPKKLNIHLTWALFEEIHGNYEGATRVLENIERRQPDLLVVPLRRISLERRLQHHRSVEELYQKYMGNAPNPQAEAFFAVRFARYYLKVMQNAFKAKEVLRATLSSGNTSVRIYQQLLDTAMQTQPPDEELALDTFESVMHDEAISKEEKLRFSERRLEFVEEFSANISKIVDFYEEHKKLEKVVNDLTKKRGASSAETPPAKKTKTDVMPTTSNGGARQPPYYPPSNPPPQQQPPPTSTHDTSNQYNAYNAWANYNQQAYGYNQGYNQGYSQPTSGYSGQQNYNQPPPGYGYSGQPYGGSYYGQ</sequence>
<feature type="compositionally biased region" description="Basic and acidic residues" evidence="7">
    <location>
        <begin position="51"/>
        <end position="61"/>
    </location>
</feature>
<reference evidence="9 10" key="1">
    <citation type="submission" date="2025-05" db="UniProtKB">
        <authorList>
            <consortium name="RefSeq"/>
        </authorList>
    </citation>
    <scope>IDENTIFICATION</scope>
</reference>
<name>A0ABM1DPF6_PRICU</name>
<dbReference type="SUPFAM" id="SSF48452">
    <property type="entry name" value="TPR-like"/>
    <property type="match status" value="2"/>
</dbReference>